<sequence length="917" mass="105559">MIILQIYVHLLKLSSLSLIFILLVSSTNLSYPTNSVKSLLPRQNIISPEDHLTEIISNNSINYSCDFNQLQFCSYEHSSDWSFQLSLTEFALKMKEAAETAAKVVQNFQEKLSQNNNTNNTTRIQAKISSNQYGNFPSIIIPTINYFPCSTNHNQYSYIKLPIHWPKYFITHQPIIPIDVTISNLSQSSSTMITSSQLSRQKRSIIYHHPINQSSNQSIPLKQLLYRFSKLYPIACLQLKIQFLSNNKEDNDNRLGSQIVLSLGSNKQTIRNVFNIEKSYANAYHEDYNDDDDHLRENSETSSHTSSPPLSSKSFRIDWSILRQEISDLKNNTLPYHVWINVSMPIYPTTITTTTTTTTTDLNTLYNQTNHHYNEYVNPSKLYETILEQSDHWIAIDSIQLLSIYSTNNVCIDDILLYTHQNRQFLKSTCQNKLIWISNNKQSNHSRQILYLNSNGYPILLNRTNSSSLSSQSNHHHHHKKKDRNNFILQSFKSIYSKKYSFYRSVHMIWIAGSLLLAVFITFLAILFIITFSLSVMCNQRKTVNTIHLSTTNSTTENNISSRNEKCKNNMPLLYEPHNRRKFYLNHYNKENCNNELLRILSNNLPNNSFLIDLHNHLSSSSSSSLHGLLNHHQNEGKQQNNSQQIIITSTTHQQFVDDNSTELSLCMQDDKNEFLRSIDRKIVDNSDVSTTSAIQLLRNWNFYKQRSTSSYGYYSSPFSSSSNNNNNNNNNPIKQSNVKHNTSMLLYTDHHHHHHQDHPLFGKGYAHSNIIASNPNTSNFNDKLEENVMYRCQSRNDTPNLHTISNIRQSLILSINDKNEFILLPLSNSMNPNESNQISSTINNNSSTLGMLNSLSEEDAEATRLEMAASVGALDQQYLQQHNNNDNTLDHLDYTLSSFIRNDDERPPPSYHDSSS</sequence>
<keyword evidence="2" id="KW-0812">Transmembrane</keyword>
<name>A0A922S4S9_SCHHA</name>
<evidence type="ECO:0000313" key="3">
    <source>
        <dbReference type="EMBL" id="KAH9593613.1"/>
    </source>
</evidence>
<gene>
    <name evidence="3" type="ORF">MS3_00003448</name>
</gene>
<comment type="caution">
    <text evidence="3">The sequence shown here is derived from an EMBL/GenBank/DDBJ whole genome shotgun (WGS) entry which is preliminary data.</text>
</comment>
<keyword evidence="2" id="KW-1133">Transmembrane helix</keyword>
<dbReference type="GeneID" id="24590772"/>
<proteinExistence type="predicted"/>
<dbReference type="CTD" id="24590772"/>
<evidence type="ECO:0000256" key="1">
    <source>
        <dbReference type="SAM" id="MobiDB-lite"/>
    </source>
</evidence>
<feature type="transmembrane region" description="Helical" evidence="2">
    <location>
        <begin position="508"/>
        <end position="534"/>
    </location>
</feature>
<feature type="compositionally biased region" description="Low complexity" evidence="1">
    <location>
        <begin position="300"/>
        <end position="311"/>
    </location>
</feature>
<dbReference type="AlphaFoldDB" id="A0A922S4S9"/>
<reference evidence="3" key="4">
    <citation type="journal article" date="2022" name="PLoS Pathog.">
        <title>Chromosome-level genome of Schistosoma haematobium underpins genome-wide explorations of molecular variation.</title>
        <authorList>
            <person name="Stroehlein A.J."/>
            <person name="Korhonen P.K."/>
            <person name="Lee V.V."/>
            <person name="Ralph S.A."/>
            <person name="Mentink-Kane M."/>
            <person name="You H."/>
            <person name="McManus D.P."/>
            <person name="Tchuente L.T."/>
            <person name="Stothard J.R."/>
            <person name="Kaur P."/>
            <person name="Dudchenko O."/>
            <person name="Aiden E.L."/>
            <person name="Yang B."/>
            <person name="Yang H."/>
            <person name="Emery A.M."/>
            <person name="Webster B.L."/>
            <person name="Brindley P.J."/>
            <person name="Rollinson D."/>
            <person name="Chang B.C.H."/>
            <person name="Gasser R.B."/>
            <person name="Young N.D."/>
        </authorList>
    </citation>
    <scope>NUCLEOTIDE SEQUENCE</scope>
</reference>
<accession>A0A922S4S9</accession>
<dbReference type="RefSeq" id="XP_051072913.1">
    <property type="nucleotide sequence ID" value="XM_051211252.1"/>
</dbReference>
<dbReference type="EMBL" id="AMPZ03000001">
    <property type="protein sequence ID" value="KAH9593613.1"/>
    <property type="molecule type" value="Genomic_DNA"/>
</dbReference>
<protein>
    <submittedName>
        <fullName evidence="3">Uncharacterized protein</fullName>
    </submittedName>
</protein>
<keyword evidence="2" id="KW-0472">Membrane</keyword>
<organism evidence="3 4">
    <name type="scientific">Schistosoma haematobium</name>
    <name type="common">Blood fluke</name>
    <dbReference type="NCBI Taxonomy" id="6185"/>
    <lineage>
        <taxon>Eukaryota</taxon>
        <taxon>Metazoa</taxon>
        <taxon>Spiralia</taxon>
        <taxon>Lophotrochozoa</taxon>
        <taxon>Platyhelminthes</taxon>
        <taxon>Trematoda</taxon>
        <taxon>Digenea</taxon>
        <taxon>Strigeidida</taxon>
        <taxon>Schistosomatoidea</taxon>
        <taxon>Schistosomatidae</taxon>
        <taxon>Schistosoma</taxon>
    </lineage>
</organism>
<reference evidence="3" key="1">
    <citation type="journal article" date="2012" name="Nat. Genet.">
        <title>Whole-genome sequence of Schistosoma haematobium.</title>
        <authorList>
            <person name="Young N.D."/>
            <person name="Jex A.R."/>
            <person name="Li B."/>
            <person name="Liu S."/>
            <person name="Yang L."/>
            <person name="Xiong Z."/>
            <person name="Li Y."/>
            <person name="Cantacessi C."/>
            <person name="Hall R.S."/>
            <person name="Xu X."/>
            <person name="Chen F."/>
            <person name="Wu X."/>
            <person name="Zerlotini A."/>
            <person name="Oliveira G."/>
            <person name="Hofmann A."/>
            <person name="Zhang G."/>
            <person name="Fang X."/>
            <person name="Kang Y."/>
            <person name="Campbell B.E."/>
            <person name="Loukas A."/>
            <person name="Ranganathan S."/>
            <person name="Rollinson D."/>
            <person name="Rinaldi G."/>
            <person name="Brindley P.J."/>
            <person name="Yang H."/>
            <person name="Wang J."/>
            <person name="Wang J."/>
            <person name="Gasser R.B."/>
        </authorList>
    </citation>
    <scope>NUCLEOTIDE SEQUENCE</scope>
</reference>
<dbReference type="Proteomes" id="UP000471633">
    <property type="component" value="Unassembled WGS sequence"/>
</dbReference>
<evidence type="ECO:0000313" key="4">
    <source>
        <dbReference type="Proteomes" id="UP000471633"/>
    </source>
</evidence>
<feature type="compositionally biased region" description="Low complexity" evidence="1">
    <location>
        <begin position="716"/>
        <end position="732"/>
    </location>
</feature>
<keyword evidence="4" id="KW-1185">Reference proteome</keyword>
<feature type="region of interest" description="Disordered" evidence="1">
    <location>
        <begin position="716"/>
        <end position="737"/>
    </location>
</feature>
<evidence type="ECO:0000256" key="2">
    <source>
        <dbReference type="SAM" id="Phobius"/>
    </source>
</evidence>
<feature type="region of interest" description="Disordered" evidence="1">
    <location>
        <begin position="287"/>
        <end position="311"/>
    </location>
</feature>
<reference evidence="3" key="2">
    <citation type="journal article" date="2019" name="Gigascience">
        <title>High-quality Schistosoma haematobium genome achieved by single-molecule and long-range sequencing.</title>
        <authorList>
            <person name="Stroehlein A.J."/>
            <person name="Korhonen P.K."/>
            <person name="Chong T.M."/>
            <person name="Lim Y.L."/>
            <person name="Chan K.G."/>
            <person name="Webster B."/>
            <person name="Rollinson D."/>
            <person name="Brindley P.J."/>
            <person name="Gasser R.B."/>
            <person name="Young N.D."/>
        </authorList>
    </citation>
    <scope>NUCLEOTIDE SEQUENCE</scope>
</reference>
<reference evidence="3" key="3">
    <citation type="submission" date="2021-06" db="EMBL/GenBank/DDBJ databases">
        <title>Chromosome-level genome assembly for S. haematobium.</title>
        <authorList>
            <person name="Stroehlein A.J."/>
        </authorList>
    </citation>
    <scope>NUCLEOTIDE SEQUENCE</scope>
</reference>